<accession>A0A921Q1D9</accession>
<evidence type="ECO:0000313" key="2">
    <source>
        <dbReference type="EMBL" id="KAG0513768.1"/>
    </source>
</evidence>
<reference evidence="2" key="2">
    <citation type="submission" date="2020-10" db="EMBL/GenBank/DDBJ databases">
        <authorList>
            <person name="Cooper E.A."/>
            <person name="Brenton Z.W."/>
            <person name="Flinn B.S."/>
            <person name="Jenkins J."/>
            <person name="Shu S."/>
            <person name="Flowers D."/>
            <person name="Luo F."/>
            <person name="Wang Y."/>
            <person name="Xia P."/>
            <person name="Barry K."/>
            <person name="Daum C."/>
            <person name="Lipzen A."/>
            <person name="Yoshinaga Y."/>
            <person name="Schmutz J."/>
            <person name="Saski C."/>
            <person name="Vermerris W."/>
            <person name="Kresovich S."/>
        </authorList>
    </citation>
    <scope>NUCLEOTIDE SEQUENCE</scope>
</reference>
<dbReference type="PANTHER" id="PTHR47950:SF27">
    <property type="entry name" value="IG-LIKE DOMAIN-CONTAINING PROTEIN"/>
    <property type="match status" value="1"/>
</dbReference>
<dbReference type="InterPro" id="IPR036396">
    <property type="entry name" value="Cyt_P450_sf"/>
</dbReference>
<dbReference type="SUPFAM" id="SSF48264">
    <property type="entry name" value="Cytochrome P450"/>
    <property type="match status" value="1"/>
</dbReference>
<reference evidence="2" key="1">
    <citation type="journal article" date="2019" name="BMC Genomics">
        <title>A new reference genome for Sorghum bicolor reveals high levels of sequence similarity between sweet and grain genotypes: implications for the genetics of sugar metabolism.</title>
        <authorList>
            <person name="Cooper E.A."/>
            <person name="Brenton Z.W."/>
            <person name="Flinn B.S."/>
            <person name="Jenkins J."/>
            <person name="Shu S."/>
            <person name="Flowers D."/>
            <person name="Luo F."/>
            <person name="Wang Y."/>
            <person name="Xia P."/>
            <person name="Barry K."/>
            <person name="Daum C."/>
            <person name="Lipzen A."/>
            <person name="Yoshinaga Y."/>
            <person name="Schmutz J."/>
            <person name="Saski C."/>
            <person name="Vermerris W."/>
            <person name="Kresovich S."/>
        </authorList>
    </citation>
    <scope>NUCLEOTIDE SEQUENCE</scope>
</reference>
<proteinExistence type="inferred from homology"/>
<dbReference type="GO" id="GO:0020037">
    <property type="term" value="F:heme binding"/>
    <property type="evidence" value="ECO:0007669"/>
    <property type="project" value="InterPro"/>
</dbReference>
<evidence type="ECO:0000313" key="3">
    <source>
        <dbReference type="Proteomes" id="UP000807115"/>
    </source>
</evidence>
<dbReference type="AlphaFoldDB" id="A0A921Q1D9"/>
<dbReference type="Pfam" id="PF00067">
    <property type="entry name" value="p450"/>
    <property type="match status" value="1"/>
</dbReference>
<name>A0A921Q1D9_SORBI</name>
<dbReference type="PANTHER" id="PTHR47950">
    <property type="entry name" value="CYTOCHROME P450, FAMILY 76, SUBFAMILY C, POLYPEPTIDE 5-RELATED"/>
    <property type="match status" value="1"/>
</dbReference>
<dbReference type="GO" id="GO:0016705">
    <property type="term" value="F:oxidoreductase activity, acting on paired donors, with incorporation or reduction of molecular oxygen"/>
    <property type="evidence" value="ECO:0007669"/>
    <property type="project" value="InterPro"/>
</dbReference>
<comment type="caution">
    <text evidence="2">The sequence shown here is derived from an EMBL/GenBank/DDBJ whole genome shotgun (WGS) entry which is preliminary data.</text>
</comment>
<dbReference type="Proteomes" id="UP000807115">
    <property type="component" value="Chromosome 10"/>
</dbReference>
<sequence>MAASDISHLPYLQAIVKRTRTLHPTVEATVEVQGCRIPEGTTVYVNIWAISTHPFGAGRRICLTLPLADRMLDLTVASLLHRFHGQLLMMMAEVGGGDGGVGIDMAECFGLVLSMATPLRAVAKEVV</sequence>
<dbReference type="EMBL" id="CM027689">
    <property type="protein sequence ID" value="KAG0513768.1"/>
    <property type="molecule type" value="Genomic_DNA"/>
</dbReference>
<dbReference type="GO" id="GO:0004497">
    <property type="term" value="F:monooxygenase activity"/>
    <property type="evidence" value="ECO:0007669"/>
    <property type="project" value="InterPro"/>
</dbReference>
<gene>
    <name evidence="2" type="ORF">BDA96_10G131000</name>
</gene>
<protein>
    <submittedName>
        <fullName evidence="2">Uncharacterized protein</fullName>
    </submittedName>
</protein>
<dbReference type="GO" id="GO:0005506">
    <property type="term" value="F:iron ion binding"/>
    <property type="evidence" value="ECO:0007669"/>
    <property type="project" value="InterPro"/>
</dbReference>
<dbReference type="Gene3D" id="1.10.630.10">
    <property type="entry name" value="Cytochrome P450"/>
    <property type="match status" value="2"/>
</dbReference>
<organism evidence="2 3">
    <name type="scientific">Sorghum bicolor</name>
    <name type="common">Sorghum</name>
    <name type="synonym">Sorghum vulgare</name>
    <dbReference type="NCBI Taxonomy" id="4558"/>
    <lineage>
        <taxon>Eukaryota</taxon>
        <taxon>Viridiplantae</taxon>
        <taxon>Streptophyta</taxon>
        <taxon>Embryophyta</taxon>
        <taxon>Tracheophyta</taxon>
        <taxon>Spermatophyta</taxon>
        <taxon>Magnoliopsida</taxon>
        <taxon>Liliopsida</taxon>
        <taxon>Poales</taxon>
        <taxon>Poaceae</taxon>
        <taxon>PACMAD clade</taxon>
        <taxon>Panicoideae</taxon>
        <taxon>Andropogonodae</taxon>
        <taxon>Andropogoneae</taxon>
        <taxon>Sorghinae</taxon>
        <taxon>Sorghum</taxon>
    </lineage>
</organism>
<dbReference type="InterPro" id="IPR001128">
    <property type="entry name" value="Cyt_P450"/>
</dbReference>
<comment type="similarity">
    <text evidence="1">Belongs to the cytochrome P450 family.</text>
</comment>
<evidence type="ECO:0000256" key="1">
    <source>
        <dbReference type="ARBA" id="ARBA00010617"/>
    </source>
</evidence>